<evidence type="ECO:0000313" key="2">
    <source>
        <dbReference type="Proteomes" id="UP000321827"/>
    </source>
</evidence>
<comment type="caution">
    <text evidence="1">The sequence shown here is derived from an EMBL/GenBank/DDBJ whole genome shotgun (WGS) entry which is preliminary data.</text>
</comment>
<reference evidence="1 2" key="1">
    <citation type="submission" date="2019-07" db="EMBL/GenBank/DDBJ databases">
        <title>Whole genome shotgun sequence of Oceanithermus desulfurans NBRC 100063.</title>
        <authorList>
            <person name="Hosoyama A."/>
            <person name="Uohara A."/>
            <person name="Ohji S."/>
            <person name="Ichikawa N."/>
        </authorList>
    </citation>
    <scope>NUCLEOTIDE SEQUENCE [LARGE SCALE GENOMIC DNA]</scope>
    <source>
        <strain evidence="1 2">NBRC 100063</strain>
    </source>
</reference>
<sequence>MNLVALFTAAQSRWHDALVSAVNGHDLPLHVQSAQPGPALAEAVAGLAPLGFAGAFVEDPAAQAGAFETVARREAEAEEAGRVDAVKVQFGATTGSFLWPEAVRFATERAGFTGARVLWVGPPLPGLRSALRTARTVHVWQASPSEGEAVLGRLPQPQRGRVALSQAQVEALAHEVDLILYAGGSLPLAVLQPYHGLFALKEPPLQDAYLAVDQVISPDYFLQVYLSRLMVWVAEVDLPPDAFALHGSHGS</sequence>
<dbReference type="AlphaFoldDB" id="A0A511RNS8"/>
<organism evidence="1 2">
    <name type="scientific">Oceanithermus desulfurans NBRC 100063</name>
    <dbReference type="NCBI Taxonomy" id="1227550"/>
    <lineage>
        <taxon>Bacteria</taxon>
        <taxon>Thermotogati</taxon>
        <taxon>Deinococcota</taxon>
        <taxon>Deinococci</taxon>
        <taxon>Thermales</taxon>
        <taxon>Thermaceae</taxon>
        <taxon>Oceanithermus</taxon>
    </lineage>
</organism>
<dbReference type="EMBL" id="BJXN01000014">
    <property type="protein sequence ID" value="GEM90456.1"/>
    <property type="molecule type" value="Genomic_DNA"/>
</dbReference>
<dbReference type="Proteomes" id="UP000321827">
    <property type="component" value="Unassembled WGS sequence"/>
</dbReference>
<proteinExistence type="predicted"/>
<evidence type="ECO:0000313" key="1">
    <source>
        <dbReference type="EMBL" id="GEM90456.1"/>
    </source>
</evidence>
<dbReference type="OrthoDB" id="31746at2"/>
<name>A0A511RNS8_9DEIN</name>
<dbReference type="RefSeq" id="WP_147148209.1">
    <property type="nucleotide sequence ID" value="NZ_BJXN01000014.1"/>
</dbReference>
<accession>A0A511RNS8</accession>
<gene>
    <name evidence="1" type="ORF">ODE01S_18900</name>
</gene>
<protein>
    <submittedName>
        <fullName evidence="1">Uncharacterized protein</fullName>
    </submittedName>
</protein>